<evidence type="ECO:0000313" key="2">
    <source>
        <dbReference type="Proteomes" id="UP000516148"/>
    </source>
</evidence>
<dbReference type="AlphaFoldDB" id="A0A7H0LQ59"/>
<sequence length="119" mass="12991">MVACATTADSRAESDAELAKTLAGRVAGAPKQCLDDIQLGSPQFIGDRTLVYRQSERRYWVNTLAYACSGMRSDSIPVFKLFGSQVCRGDTFDMVDRSSGIRGPTCRLGDFVPYEKPGN</sequence>
<reference evidence="1 2" key="1">
    <citation type="submission" date="2020-09" db="EMBL/GenBank/DDBJ databases">
        <title>Sphingomonas sp., a new species isolated from pork steak.</title>
        <authorList>
            <person name="Heidler von Heilborn D."/>
        </authorList>
    </citation>
    <scope>NUCLEOTIDE SEQUENCE [LARGE SCALE GENOMIC DNA]</scope>
    <source>
        <strain evidence="2">S8-3T</strain>
    </source>
</reference>
<dbReference type="EMBL" id="CP061038">
    <property type="protein sequence ID" value="QNQ11812.1"/>
    <property type="molecule type" value="Genomic_DNA"/>
</dbReference>
<name>A0A7H0LQ59_9SPHN</name>
<gene>
    <name evidence="1" type="ORF">H3Z74_01550</name>
</gene>
<dbReference type="KEGG" id="spap:H3Z74_01550"/>
<evidence type="ECO:0000313" key="1">
    <source>
        <dbReference type="EMBL" id="QNQ11812.1"/>
    </source>
</evidence>
<accession>A0A7H0LQ59</accession>
<keyword evidence="2" id="KW-1185">Reference proteome</keyword>
<organism evidence="1 2">
    <name type="scientific">Sphingomonas alpina</name>
    <dbReference type="NCBI Taxonomy" id="653931"/>
    <lineage>
        <taxon>Bacteria</taxon>
        <taxon>Pseudomonadati</taxon>
        <taxon>Pseudomonadota</taxon>
        <taxon>Alphaproteobacteria</taxon>
        <taxon>Sphingomonadales</taxon>
        <taxon>Sphingomonadaceae</taxon>
        <taxon>Sphingomonas</taxon>
    </lineage>
</organism>
<proteinExistence type="predicted"/>
<protein>
    <submittedName>
        <fullName evidence="1">Uncharacterized protein</fullName>
    </submittedName>
</protein>
<dbReference type="Proteomes" id="UP000516148">
    <property type="component" value="Chromosome"/>
</dbReference>